<dbReference type="SUPFAM" id="SSF49899">
    <property type="entry name" value="Concanavalin A-like lectins/glucanases"/>
    <property type="match status" value="1"/>
</dbReference>
<dbReference type="Pfam" id="PF13385">
    <property type="entry name" value="Laminin_G_3"/>
    <property type="match status" value="1"/>
</dbReference>
<evidence type="ECO:0000256" key="3">
    <source>
        <dbReference type="SAM" id="SignalP"/>
    </source>
</evidence>
<evidence type="ECO:0000256" key="1">
    <source>
        <dbReference type="ARBA" id="ARBA00022729"/>
    </source>
</evidence>
<evidence type="ECO:0000256" key="2">
    <source>
        <dbReference type="ARBA" id="ARBA00023157"/>
    </source>
</evidence>
<dbReference type="AlphaFoldDB" id="A0A0G4GLE6"/>
<feature type="signal peptide" evidence="3">
    <location>
        <begin position="1"/>
        <end position="19"/>
    </location>
</feature>
<keyword evidence="1 3" id="KW-0732">Signal</keyword>
<reference evidence="5 6" key="1">
    <citation type="submission" date="2014-11" db="EMBL/GenBank/DDBJ databases">
        <authorList>
            <person name="Zhu J."/>
            <person name="Qi W."/>
            <person name="Song R."/>
        </authorList>
    </citation>
    <scope>NUCLEOTIDE SEQUENCE [LARGE SCALE GENOMIC DNA]</scope>
</reference>
<evidence type="ECO:0000313" key="5">
    <source>
        <dbReference type="EMBL" id="CEM30955.1"/>
    </source>
</evidence>
<sequence>MKGAILLLVASIFTTISSSSHLAAVSHHFSAANGKAATPDIRALASGELVSDTSTAPQCDVEIEGSICLHSGKRVILPAARQEGCIAHFTFDESEPVDTSGLAHHGSGSIFAAPAFGGVGSSALFRQQMMTVPHSPHFDSADFSVTFWMFLLRANDADTTDTKGLRWCPLLHKGVANPDVHSFEYHPEIALHKTDKRLRARVTTTANSGEEGESLVSNARLNHHTWTHVALVRHGDKLRLYVNGILDAKVKTAGVSRANELPLYVGSTPLTQPLCDVPLLLDELRVYNRPLGRDEIQAEAAPALGGTEPSFIRLACLNCTLSEAVAACPAGYHICNSLELHSGGYQVARGNGYVGPDTELWTQVSPQTNAADGPDGAASGGALGLGLCCRDAE</sequence>
<protein>
    <recommendedName>
        <fullName evidence="4">LamG-like jellyroll fold domain-containing protein</fullName>
    </recommendedName>
</protein>
<dbReference type="Gene3D" id="2.60.120.200">
    <property type="match status" value="1"/>
</dbReference>
<dbReference type="PhylomeDB" id="A0A0G4GLE6"/>
<evidence type="ECO:0000259" key="4">
    <source>
        <dbReference type="SMART" id="SM00560"/>
    </source>
</evidence>
<dbReference type="InterPro" id="IPR058332">
    <property type="entry name" value="DUF8019"/>
</dbReference>
<keyword evidence="2" id="KW-1015">Disulfide bond</keyword>
<dbReference type="Proteomes" id="UP000041254">
    <property type="component" value="Unassembled WGS sequence"/>
</dbReference>
<dbReference type="InParanoid" id="A0A0G4GLE6"/>
<organism evidence="5 6">
    <name type="scientific">Vitrella brassicaformis (strain CCMP3155)</name>
    <dbReference type="NCBI Taxonomy" id="1169540"/>
    <lineage>
        <taxon>Eukaryota</taxon>
        <taxon>Sar</taxon>
        <taxon>Alveolata</taxon>
        <taxon>Colpodellida</taxon>
        <taxon>Vitrellaceae</taxon>
        <taxon>Vitrella</taxon>
    </lineage>
</organism>
<accession>A0A0G4GLE6</accession>
<dbReference type="VEuPathDB" id="CryptoDB:Vbra_18231"/>
<name>A0A0G4GLE6_VITBC</name>
<gene>
    <name evidence="5" type="ORF">Vbra_18231</name>
</gene>
<dbReference type="OMA" id="AICINNG"/>
<dbReference type="InterPro" id="IPR006558">
    <property type="entry name" value="LamG-like"/>
</dbReference>
<dbReference type="SMART" id="SM00560">
    <property type="entry name" value="LamGL"/>
    <property type="match status" value="1"/>
</dbReference>
<dbReference type="InterPro" id="IPR013320">
    <property type="entry name" value="ConA-like_dom_sf"/>
</dbReference>
<proteinExistence type="predicted"/>
<keyword evidence="6" id="KW-1185">Reference proteome</keyword>
<feature type="domain" description="LamG-like jellyroll fold" evidence="4">
    <location>
        <begin position="141"/>
        <end position="294"/>
    </location>
</feature>
<dbReference type="Pfam" id="PF26058">
    <property type="entry name" value="DUF8019"/>
    <property type="match status" value="1"/>
</dbReference>
<feature type="chain" id="PRO_5005190336" description="LamG-like jellyroll fold domain-containing protein" evidence="3">
    <location>
        <begin position="20"/>
        <end position="393"/>
    </location>
</feature>
<dbReference type="OrthoDB" id="347083at2759"/>
<dbReference type="EMBL" id="CDMY01000708">
    <property type="protein sequence ID" value="CEM30955.1"/>
    <property type="molecule type" value="Genomic_DNA"/>
</dbReference>
<dbReference type="PANTHER" id="PTHR42535">
    <property type="entry name" value="OOKINETE PROTEIN, PUTATIVE-RELATED"/>
    <property type="match status" value="1"/>
</dbReference>
<dbReference type="PANTHER" id="PTHR42535:SF2">
    <property type="entry name" value="CHROMOSOME UNDETERMINED SCAFFOLD_146, WHOLE GENOME SHOTGUN SEQUENCE"/>
    <property type="match status" value="1"/>
</dbReference>
<evidence type="ECO:0000313" key="6">
    <source>
        <dbReference type="Proteomes" id="UP000041254"/>
    </source>
</evidence>